<dbReference type="Proteomes" id="UP000595197">
    <property type="component" value="Chromosome"/>
</dbReference>
<accession>A0ABX7B9L3</accession>
<organism evidence="2 3">
    <name type="scientific">Skermanella cutis</name>
    <dbReference type="NCBI Taxonomy" id="2775420"/>
    <lineage>
        <taxon>Bacteria</taxon>
        <taxon>Pseudomonadati</taxon>
        <taxon>Pseudomonadota</taxon>
        <taxon>Alphaproteobacteria</taxon>
        <taxon>Rhodospirillales</taxon>
        <taxon>Azospirillaceae</taxon>
        <taxon>Skermanella</taxon>
    </lineage>
</organism>
<evidence type="ECO:0008006" key="4">
    <source>
        <dbReference type="Google" id="ProtNLM"/>
    </source>
</evidence>
<proteinExistence type="inferred from homology"/>
<dbReference type="RefSeq" id="WP_201078562.1">
    <property type="nucleotide sequence ID" value="NZ_CP067420.1"/>
</dbReference>
<dbReference type="SUPFAM" id="SSF52833">
    <property type="entry name" value="Thioredoxin-like"/>
    <property type="match status" value="1"/>
</dbReference>
<dbReference type="InterPro" id="IPR010893">
    <property type="entry name" value="NiFe-hyd_mat_HyaE"/>
</dbReference>
<evidence type="ECO:0000313" key="3">
    <source>
        <dbReference type="Proteomes" id="UP000595197"/>
    </source>
</evidence>
<dbReference type="InterPro" id="IPR036249">
    <property type="entry name" value="Thioredoxin-like_sf"/>
</dbReference>
<dbReference type="CDD" id="cd02965">
    <property type="entry name" value="HyaE"/>
    <property type="match status" value="1"/>
</dbReference>
<dbReference type="Gene3D" id="3.40.30.10">
    <property type="entry name" value="Glutaredoxin"/>
    <property type="match status" value="1"/>
</dbReference>
<sequence>MPATVIERLISIENCPVITEGTLDNFLDGSGMAILFFTGDPRQRPESNDVAVVLRELNTVFPGRLRVGIVDQAAEAALKPRFGVLVVPTLVYVHQGEFVGLIPRIQDWQSYVEKTRAFLEAAPPSP</sequence>
<gene>
    <name evidence="2" type="ORF">IGS68_07480</name>
</gene>
<name>A0ABX7B9L3_9PROT</name>
<dbReference type="EMBL" id="CP067420">
    <property type="protein sequence ID" value="QQP91048.1"/>
    <property type="molecule type" value="Genomic_DNA"/>
</dbReference>
<comment type="similarity">
    <text evidence="1">Belongs to the HupG/HyaE family.</text>
</comment>
<evidence type="ECO:0000256" key="1">
    <source>
        <dbReference type="ARBA" id="ARBA00009004"/>
    </source>
</evidence>
<evidence type="ECO:0000313" key="2">
    <source>
        <dbReference type="EMBL" id="QQP91048.1"/>
    </source>
</evidence>
<reference evidence="2" key="1">
    <citation type="submission" date="2021-02" db="EMBL/GenBank/DDBJ databases">
        <title>Skermanella TT6 skin isolate.</title>
        <authorList>
            <person name="Lee K."/>
            <person name="Ganzorig M."/>
        </authorList>
    </citation>
    <scope>NUCLEOTIDE SEQUENCE</scope>
    <source>
        <strain evidence="2">TT6</strain>
    </source>
</reference>
<keyword evidence="3" id="KW-1185">Reference proteome</keyword>
<protein>
    <recommendedName>
        <fullName evidence="4">Hydrogenase expression/formation protein</fullName>
    </recommendedName>
</protein>
<dbReference type="PIRSF" id="PIRSF038934">
    <property type="entry name" value="HyaE_HupG"/>
    <property type="match status" value="1"/>
</dbReference>
<dbReference type="Pfam" id="PF07449">
    <property type="entry name" value="HyaE"/>
    <property type="match status" value="1"/>
</dbReference>